<evidence type="ECO:0000313" key="1">
    <source>
        <dbReference type="EMBL" id="KAK6523186.1"/>
    </source>
</evidence>
<keyword evidence="2" id="KW-1185">Reference proteome</keyword>
<dbReference type="AlphaFoldDB" id="A0AAV9WX87"/>
<organism evidence="1 2">
    <name type="scientific">Orbilia ellipsospora</name>
    <dbReference type="NCBI Taxonomy" id="2528407"/>
    <lineage>
        <taxon>Eukaryota</taxon>
        <taxon>Fungi</taxon>
        <taxon>Dikarya</taxon>
        <taxon>Ascomycota</taxon>
        <taxon>Pezizomycotina</taxon>
        <taxon>Orbiliomycetes</taxon>
        <taxon>Orbiliales</taxon>
        <taxon>Orbiliaceae</taxon>
        <taxon>Orbilia</taxon>
    </lineage>
</organism>
<protein>
    <submittedName>
        <fullName evidence="1">Uncharacterized protein</fullName>
    </submittedName>
</protein>
<gene>
    <name evidence="1" type="ORF">TWF694_006080</name>
</gene>
<proteinExistence type="predicted"/>
<reference evidence="1 2" key="1">
    <citation type="submission" date="2019-10" db="EMBL/GenBank/DDBJ databases">
        <authorList>
            <person name="Palmer J.M."/>
        </authorList>
    </citation>
    <scope>NUCLEOTIDE SEQUENCE [LARGE SCALE GENOMIC DNA]</scope>
    <source>
        <strain evidence="1 2">TWF694</strain>
    </source>
</reference>
<dbReference type="EMBL" id="JAVHJO010000019">
    <property type="protein sequence ID" value="KAK6523186.1"/>
    <property type="molecule type" value="Genomic_DNA"/>
</dbReference>
<comment type="caution">
    <text evidence="1">The sequence shown here is derived from an EMBL/GenBank/DDBJ whole genome shotgun (WGS) entry which is preliminary data.</text>
</comment>
<accession>A0AAV9WX87</accession>
<sequence length="127" mass="13490">MSSTLLAPFDNSMKLGQGYNSFLQTPCILGAVEVTSASADRGQGNTAIPAQTQEVSQSVSYSARFVERFSDILRSMNVSSASSVKSGTVDIGNNSLNLDNSTFSTSDLTAVISVKVQTFILSFAYEI</sequence>
<evidence type="ECO:0000313" key="2">
    <source>
        <dbReference type="Proteomes" id="UP001365542"/>
    </source>
</evidence>
<dbReference type="Proteomes" id="UP001365542">
    <property type="component" value="Unassembled WGS sequence"/>
</dbReference>
<name>A0AAV9WX87_9PEZI</name>